<evidence type="ECO:0000256" key="1">
    <source>
        <dbReference type="ARBA" id="ARBA00004141"/>
    </source>
</evidence>
<feature type="transmembrane region" description="Helical" evidence="6">
    <location>
        <begin position="197"/>
        <end position="220"/>
    </location>
</feature>
<dbReference type="InterPro" id="IPR036259">
    <property type="entry name" value="MFS_trans_sf"/>
</dbReference>
<dbReference type="PANTHER" id="PTHR23501:SF198">
    <property type="entry name" value="AZOLE RESISTANCE PROTEIN 1-RELATED"/>
    <property type="match status" value="1"/>
</dbReference>
<dbReference type="GO" id="GO:0022857">
    <property type="term" value="F:transmembrane transporter activity"/>
    <property type="evidence" value="ECO:0007669"/>
    <property type="project" value="InterPro"/>
</dbReference>
<evidence type="ECO:0000259" key="7">
    <source>
        <dbReference type="PROSITE" id="PS50850"/>
    </source>
</evidence>
<feature type="transmembrane region" description="Helical" evidence="6">
    <location>
        <begin position="403"/>
        <end position="421"/>
    </location>
</feature>
<feature type="domain" description="Major facilitator superfamily (MFS) profile" evidence="7">
    <location>
        <begin position="74"/>
        <end position="562"/>
    </location>
</feature>
<dbReference type="Pfam" id="PF07690">
    <property type="entry name" value="MFS_1"/>
    <property type="match status" value="1"/>
</dbReference>
<keyword evidence="9" id="KW-1185">Reference proteome</keyword>
<dbReference type="PROSITE" id="PS50850">
    <property type="entry name" value="MFS"/>
    <property type="match status" value="1"/>
</dbReference>
<reference evidence="9" key="1">
    <citation type="journal article" date="2015" name="Genome Announc.">
        <title>Draft genome sequence of Talaromyces cellulolyticus strain Y-94, a source of lignocellulosic biomass-degrading enzymes.</title>
        <authorList>
            <person name="Fujii T."/>
            <person name="Koike H."/>
            <person name="Sawayama S."/>
            <person name="Yano S."/>
            <person name="Inoue H."/>
        </authorList>
    </citation>
    <scope>NUCLEOTIDE SEQUENCE [LARGE SCALE GENOMIC DNA]</scope>
    <source>
        <strain evidence="9">Y-94</strain>
    </source>
</reference>
<feature type="transmembrane region" description="Helical" evidence="6">
    <location>
        <begin position="433"/>
        <end position="456"/>
    </location>
</feature>
<feature type="transmembrane region" description="Helical" evidence="6">
    <location>
        <begin position="268"/>
        <end position="287"/>
    </location>
</feature>
<feature type="region of interest" description="Disordered" evidence="5">
    <location>
        <begin position="568"/>
        <end position="588"/>
    </location>
</feature>
<feature type="transmembrane region" description="Helical" evidence="6">
    <location>
        <begin position="138"/>
        <end position="157"/>
    </location>
</feature>
<keyword evidence="3 6" id="KW-1133">Transmembrane helix</keyword>
<feature type="transmembrane region" description="Helical" evidence="6">
    <location>
        <begin position="71"/>
        <end position="96"/>
    </location>
</feature>
<dbReference type="FunFam" id="1.20.1250.20:FF:000196">
    <property type="entry name" value="MFS toxin efflux pump (AflT)"/>
    <property type="match status" value="1"/>
</dbReference>
<organism evidence="8 9">
    <name type="scientific">Talaromyces pinophilus</name>
    <name type="common">Penicillium pinophilum</name>
    <dbReference type="NCBI Taxonomy" id="128442"/>
    <lineage>
        <taxon>Eukaryota</taxon>
        <taxon>Fungi</taxon>
        <taxon>Dikarya</taxon>
        <taxon>Ascomycota</taxon>
        <taxon>Pezizomycotina</taxon>
        <taxon>Eurotiomycetes</taxon>
        <taxon>Eurotiomycetidae</taxon>
        <taxon>Eurotiales</taxon>
        <taxon>Trichocomaceae</taxon>
        <taxon>Talaromyces</taxon>
        <taxon>Talaromyces sect. Talaromyces</taxon>
    </lineage>
</organism>
<comment type="subcellular location">
    <subcellularLocation>
        <location evidence="1">Membrane</location>
        <topology evidence="1">Multi-pass membrane protein</topology>
    </subcellularLocation>
</comment>
<dbReference type="CDD" id="cd17502">
    <property type="entry name" value="MFS_Azr1_MDR_like"/>
    <property type="match status" value="1"/>
</dbReference>
<evidence type="ECO:0000256" key="5">
    <source>
        <dbReference type="SAM" id="MobiDB-lite"/>
    </source>
</evidence>
<keyword evidence="2 6" id="KW-0812">Transmembrane</keyword>
<evidence type="ECO:0000256" key="3">
    <source>
        <dbReference type="ARBA" id="ARBA00022989"/>
    </source>
</evidence>
<dbReference type="Proteomes" id="UP000053095">
    <property type="component" value="Unassembled WGS sequence"/>
</dbReference>
<evidence type="ECO:0000313" key="9">
    <source>
        <dbReference type="Proteomes" id="UP000053095"/>
    </source>
</evidence>
<proteinExistence type="predicted"/>
<feature type="transmembrane region" description="Helical" evidence="6">
    <location>
        <begin position="468"/>
        <end position="492"/>
    </location>
</feature>
<sequence>MSFEHESRQPGPVAGTESTDKPPSPMPKNNDSATAKEIAVPSEEDVPSGEAPDTQDNNDDDESQYPSGLKVLILTIGLCLGMLVVALDNTVIATAIPRITTQFHSLGDTGWYGSAYLLTNCALQPTFGKIYTLFNVKWTYITALLIFELGSILCAAAKSSTMLIVGRAVAGAGAAALFSGAMNIIGSSVPLRKRPVYIGILGSMFGIASVVGPIIGGAFTEYVTWRWCFWINLPIGGLTVATVAVFFSSPVRQTPKQPLLQKLRGLDAIGAVLLISAVICLLLALQWGGTTYNWSNSKVFGCLIGFGLMIIAFAVLQLYLGDGGTIPPRILKQRTVWSVCFFEFVLGLGLYTLIYYLPFYFQAVRLVSAESSGIRMIPLLISITVASIVSGSVTTVTGHYVPFLWLSAALFTIAAGLCYTLDVNSYAGKWIGYQLLAGIGCGLSLQVPFIATQVVLAPIDQPIGNSLVVFFTSLGGALAVSIANSIFTNALANELRRRISDSALVARIIQAGATGVKATTPSNLLSEVLESYNYAVTRAFILAIAAGGITFIVSLFTEWKQLDIKKPGTGEKKDIASTDKEAQLKESG</sequence>
<dbReference type="InterPro" id="IPR011701">
    <property type="entry name" value="MFS"/>
</dbReference>
<keyword evidence="4 6" id="KW-0472">Membrane</keyword>
<dbReference type="FunFam" id="1.20.1720.10:FF:000012">
    <property type="entry name" value="MFS toxin efflux pump (AflT)"/>
    <property type="match status" value="1"/>
</dbReference>
<accession>A0A6V8H3A4</accession>
<evidence type="ECO:0000256" key="6">
    <source>
        <dbReference type="SAM" id="Phobius"/>
    </source>
</evidence>
<dbReference type="InterPro" id="IPR020846">
    <property type="entry name" value="MFS_dom"/>
</dbReference>
<protein>
    <recommendedName>
        <fullName evidence="7">Major facilitator superfamily (MFS) profile domain-containing protein</fullName>
    </recommendedName>
</protein>
<dbReference type="GO" id="GO:0005886">
    <property type="term" value="C:plasma membrane"/>
    <property type="evidence" value="ECO:0007669"/>
    <property type="project" value="TreeGrafter"/>
</dbReference>
<dbReference type="PRINTS" id="PR01036">
    <property type="entry name" value="TCRTETB"/>
</dbReference>
<dbReference type="AlphaFoldDB" id="A0A6V8H3A4"/>
<feature type="transmembrane region" description="Helical" evidence="6">
    <location>
        <begin position="227"/>
        <end position="248"/>
    </location>
</feature>
<dbReference type="EMBL" id="DF933813">
    <property type="protein sequence ID" value="GAM35323.1"/>
    <property type="molecule type" value="Genomic_DNA"/>
</dbReference>
<dbReference type="SUPFAM" id="SSF103473">
    <property type="entry name" value="MFS general substrate transporter"/>
    <property type="match status" value="1"/>
</dbReference>
<feature type="transmembrane region" description="Helical" evidence="6">
    <location>
        <begin position="377"/>
        <end position="397"/>
    </location>
</feature>
<gene>
    <name evidence="8" type="ORF">TCE0_017r03574</name>
</gene>
<name>A0A6V8H3A4_TALPI</name>
<comment type="caution">
    <text evidence="8">The sequence shown here is derived from an EMBL/GenBank/DDBJ whole genome shotgun (WGS) entry which is preliminary data.</text>
</comment>
<feature type="transmembrane region" description="Helical" evidence="6">
    <location>
        <begin position="164"/>
        <end position="185"/>
    </location>
</feature>
<feature type="region of interest" description="Disordered" evidence="5">
    <location>
        <begin position="1"/>
        <end position="63"/>
    </location>
</feature>
<feature type="transmembrane region" description="Helical" evidence="6">
    <location>
        <begin position="335"/>
        <end position="357"/>
    </location>
</feature>
<feature type="transmembrane region" description="Helical" evidence="6">
    <location>
        <begin position="532"/>
        <end position="556"/>
    </location>
</feature>
<dbReference type="Gene3D" id="1.20.1250.20">
    <property type="entry name" value="MFS general substrate transporter like domains"/>
    <property type="match status" value="2"/>
</dbReference>
<evidence type="ECO:0000313" key="8">
    <source>
        <dbReference type="EMBL" id="GAM35323.1"/>
    </source>
</evidence>
<evidence type="ECO:0000256" key="2">
    <source>
        <dbReference type="ARBA" id="ARBA00022692"/>
    </source>
</evidence>
<dbReference type="PANTHER" id="PTHR23501">
    <property type="entry name" value="MAJOR FACILITATOR SUPERFAMILY"/>
    <property type="match status" value="1"/>
</dbReference>
<feature type="transmembrane region" description="Helical" evidence="6">
    <location>
        <begin position="299"/>
        <end position="320"/>
    </location>
</feature>
<evidence type="ECO:0000256" key="4">
    <source>
        <dbReference type="ARBA" id="ARBA00023136"/>
    </source>
</evidence>